<sequence>MAQDPSIFNPGSTLDKYPAAEVQPPQLKDPATNNAIPEETSSSQSGMFQDDGDFGAAARHQVHSRNSSEDTVHHDDDVFSDNGHRSGSSLGSTQEDHDGSTQTPREKDDASRRESIDSSQNSERIMSGVSGISGFTQYEMEPHFVATVRENRKPFRTPSEIRAMQMSSPTESVFNGSSPRPNKRSTPNPTSPFPTISRVGSPSAQYSPKGRTTPTRFKSKKEAPLVLLHVTLLPLRWVWGDVLGGLDAVNGKALDENGLPFIASEQLKTLRDSWRELQDRVTENVLERGVLVPHPQNDFEVLEERLLESLELPVRRRARILECGHYLGPANMPSDFDEESDDDSSASEEMEDKRHWCNECKSEIRYEHLGSKKVYRVKVYASNGLMKAGAWDACWNDMERVDVEVEPIVDSTLHTELEKLAVVELEYEDQRQKEAVPEVIREAETPAQRGPTPDPDRFSNRSKSRQSDRGTPAPDFRFMGNLHDDQARGVSSRPGSAVNRPASRSGSVMETRMHPSSPSRMNTPDRLHPPEILSPRRPRAQSRLQVEVIDEVEERRLREEERMREIYGDAPPAGPDDNYTAAVETDSQALAIVAPESSDPQVPPFAEDLHEEPPNPTTHRRFHHQNPSFVDLLTEAFRVALDNGLNTSRDLTVTLKSFLGDPKNVAIVVLTLLVVVIGLGGRGKQDMAPAVYRHEPRAGDNPALPTQVPVIESASQINVDAPAKQPVENPVLRAMEPASLNEQSAAVVYSAMSGSSQPEAVSVPEAQSVLMSGLETVPRVPVGVSSPVLESTANKIPEIDAPAVVEAAVAGELLDGQEIEALSAGEVVGTDMAA</sequence>
<dbReference type="Proteomes" id="UP001321749">
    <property type="component" value="Unassembled WGS sequence"/>
</dbReference>
<feature type="compositionally biased region" description="Polar residues" evidence="1">
    <location>
        <begin position="502"/>
        <end position="522"/>
    </location>
</feature>
<evidence type="ECO:0008006" key="4">
    <source>
        <dbReference type="Google" id="ProtNLM"/>
    </source>
</evidence>
<feature type="compositionally biased region" description="Basic and acidic residues" evidence="1">
    <location>
        <begin position="66"/>
        <end position="77"/>
    </location>
</feature>
<proteinExistence type="predicted"/>
<feature type="region of interest" description="Disordered" evidence="1">
    <location>
        <begin position="160"/>
        <end position="217"/>
    </location>
</feature>
<dbReference type="EMBL" id="MU864946">
    <property type="protein sequence ID" value="KAK4464630.1"/>
    <property type="molecule type" value="Genomic_DNA"/>
</dbReference>
<feature type="region of interest" description="Disordered" evidence="1">
    <location>
        <begin position="1"/>
        <end position="126"/>
    </location>
</feature>
<feature type="compositionally biased region" description="Polar residues" evidence="1">
    <location>
        <begin position="198"/>
        <end position="216"/>
    </location>
</feature>
<evidence type="ECO:0000313" key="2">
    <source>
        <dbReference type="EMBL" id="KAK4464630.1"/>
    </source>
</evidence>
<reference evidence="2" key="1">
    <citation type="journal article" date="2023" name="Mol. Phylogenet. Evol.">
        <title>Genome-scale phylogeny and comparative genomics of the fungal order Sordariales.</title>
        <authorList>
            <person name="Hensen N."/>
            <person name="Bonometti L."/>
            <person name="Westerberg I."/>
            <person name="Brannstrom I.O."/>
            <person name="Guillou S."/>
            <person name="Cros-Aarteil S."/>
            <person name="Calhoun S."/>
            <person name="Haridas S."/>
            <person name="Kuo A."/>
            <person name="Mondo S."/>
            <person name="Pangilinan J."/>
            <person name="Riley R."/>
            <person name="LaButti K."/>
            <person name="Andreopoulos B."/>
            <person name="Lipzen A."/>
            <person name="Chen C."/>
            <person name="Yan M."/>
            <person name="Daum C."/>
            <person name="Ng V."/>
            <person name="Clum A."/>
            <person name="Steindorff A."/>
            <person name="Ohm R.A."/>
            <person name="Martin F."/>
            <person name="Silar P."/>
            <person name="Natvig D.O."/>
            <person name="Lalanne C."/>
            <person name="Gautier V."/>
            <person name="Ament-Velasquez S.L."/>
            <person name="Kruys A."/>
            <person name="Hutchinson M.I."/>
            <person name="Powell A.J."/>
            <person name="Barry K."/>
            <person name="Miller A.N."/>
            <person name="Grigoriev I.V."/>
            <person name="Debuchy R."/>
            <person name="Gladieux P."/>
            <person name="Hiltunen Thoren M."/>
            <person name="Johannesson H."/>
        </authorList>
    </citation>
    <scope>NUCLEOTIDE SEQUENCE</scope>
    <source>
        <strain evidence="2">PSN324</strain>
    </source>
</reference>
<name>A0AAV9HWW1_9PEZI</name>
<feature type="compositionally biased region" description="Polar residues" evidence="1">
    <location>
        <begin position="31"/>
        <end position="47"/>
    </location>
</feature>
<accession>A0AAV9HWW1</accession>
<feature type="compositionally biased region" description="Polar residues" evidence="1">
    <location>
        <begin position="165"/>
        <end position="188"/>
    </location>
</feature>
<feature type="compositionally biased region" description="Basic and acidic residues" evidence="1">
    <location>
        <begin position="428"/>
        <end position="444"/>
    </location>
</feature>
<feature type="compositionally biased region" description="Basic and acidic residues" evidence="1">
    <location>
        <begin position="94"/>
        <end position="116"/>
    </location>
</feature>
<reference evidence="2" key="2">
    <citation type="submission" date="2023-06" db="EMBL/GenBank/DDBJ databases">
        <authorList>
            <consortium name="Lawrence Berkeley National Laboratory"/>
            <person name="Mondo S.J."/>
            <person name="Hensen N."/>
            <person name="Bonometti L."/>
            <person name="Westerberg I."/>
            <person name="Brannstrom I.O."/>
            <person name="Guillou S."/>
            <person name="Cros-Aarteil S."/>
            <person name="Calhoun S."/>
            <person name="Haridas S."/>
            <person name="Kuo A."/>
            <person name="Pangilinan J."/>
            <person name="Riley R."/>
            <person name="Labutti K."/>
            <person name="Andreopoulos B."/>
            <person name="Lipzen A."/>
            <person name="Chen C."/>
            <person name="Yanf M."/>
            <person name="Daum C."/>
            <person name="Ng V."/>
            <person name="Clum A."/>
            <person name="Steindorff A."/>
            <person name="Ohm R."/>
            <person name="Martin F."/>
            <person name="Silar P."/>
            <person name="Natvig D."/>
            <person name="Lalanne C."/>
            <person name="Gautier V."/>
            <person name="Ament-Velasquez S.L."/>
            <person name="Kruys A."/>
            <person name="Hutchinson M.I."/>
            <person name="Powell A.J."/>
            <person name="Barry K."/>
            <person name="Miller A.N."/>
            <person name="Grigoriev I.V."/>
            <person name="Debuchy R."/>
            <person name="Gladieux P."/>
            <person name="Thoren M.H."/>
            <person name="Johannesson H."/>
        </authorList>
    </citation>
    <scope>NUCLEOTIDE SEQUENCE</scope>
    <source>
        <strain evidence="2">PSN324</strain>
    </source>
</reference>
<comment type="caution">
    <text evidence="2">The sequence shown here is derived from an EMBL/GenBank/DDBJ whole genome shotgun (WGS) entry which is preliminary data.</text>
</comment>
<evidence type="ECO:0000313" key="3">
    <source>
        <dbReference type="Proteomes" id="UP001321749"/>
    </source>
</evidence>
<feature type="region of interest" description="Disordered" evidence="1">
    <location>
        <begin position="331"/>
        <end position="353"/>
    </location>
</feature>
<feature type="compositionally biased region" description="Acidic residues" evidence="1">
    <location>
        <begin position="335"/>
        <end position="350"/>
    </location>
</feature>
<protein>
    <recommendedName>
        <fullName evidence="4">Pathway-specific nitrogen regulator</fullName>
    </recommendedName>
</protein>
<evidence type="ECO:0000256" key="1">
    <source>
        <dbReference type="SAM" id="MobiDB-lite"/>
    </source>
</evidence>
<gene>
    <name evidence="2" type="ORF">QBC42DRAFT_39127</name>
</gene>
<keyword evidence="3" id="KW-1185">Reference proteome</keyword>
<organism evidence="2 3">
    <name type="scientific">Cladorrhinum samala</name>
    <dbReference type="NCBI Taxonomy" id="585594"/>
    <lineage>
        <taxon>Eukaryota</taxon>
        <taxon>Fungi</taxon>
        <taxon>Dikarya</taxon>
        <taxon>Ascomycota</taxon>
        <taxon>Pezizomycotina</taxon>
        <taxon>Sordariomycetes</taxon>
        <taxon>Sordariomycetidae</taxon>
        <taxon>Sordariales</taxon>
        <taxon>Podosporaceae</taxon>
        <taxon>Cladorrhinum</taxon>
    </lineage>
</organism>
<dbReference type="AlphaFoldDB" id="A0AAV9HWW1"/>
<feature type="region of interest" description="Disordered" evidence="1">
    <location>
        <begin position="428"/>
        <end position="542"/>
    </location>
</feature>